<dbReference type="Proteomes" id="UP000440224">
    <property type="component" value="Unassembled WGS sequence"/>
</dbReference>
<dbReference type="OrthoDB" id="5517493at2"/>
<name>A0A6N7Q0G6_9BACT</name>
<proteinExistence type="predicted"/>
<sequence length="126" mass="13951">MTIELHGYVGDEYAELMDTVVQWSLRRPYILVLVPLGLSDGMSPLARKVLRSPDPRMPPRALATYGGGFGMRVGIDMLMRATALLGSHRRLLFHGKDEAEARAWLAGARERLARFTSGEELTPISA</sequence>
<evidence type="ECO:0000313" key="1">
    <source>
        <dbReference type="EMBL" id="MRG97743.1"/>
    </source>
</evidence>
<organism evidence="1 2">
    <name type="scientific">Polyangium spumosum</name>
    <dbReference type="NCBI Taxonomy" id="889282"/>
    <lineage>
        <taxon>Bacteria</taxon>
        <taxon>Pseudomonadati</taxon>
        <taxon>Myxococcota</taxon>
        <taxon>Polyangia</taxon>
        <taxon>Polyangiales</taxon>
        <taxon>Polyangiaceae</taxon>
        <taxon>Polyangium</taxon>
    </lineage>
</organism>
<reference evidence="1 2" key="1">
    <citation type="submission" date="2019-10" db="EMBL/GenBank/DDBJ databases">
        <title>A soil myxobacterium in the family Polyangiaceae.</title>
        <authorList>
            <person name="Li Y."/>
            <person name="Wang J."/>
        </authorList>
    </citation>
    <scope>NUCLEOTIDE SEQUENCE [LARGE SCALE GENOMIC DNA]</scope>
    <source>
        <strain evidence="1 2">DSM 14734</strain>
    </source>
</reference>
<dbReference type="AlphaFoldDB" id="A0A6N7Q0G6"/>
<dbReference type="EMBL" id="WJIE01000020">
    <property type="protein sequence ID" value="MRG97743.1"/>
    <property type="molecule type" value="Genomic_DNA"/>
</dbReference>
<protein>
    <recommendedName>
        <fullName evidence="3">STAS/SEC14 domain-containing protein</fullName>
    </recommendedName>
</protein>
<evidence type="ECO:0000313" key="2">
    <source>
        <dbReference type="Proteomes" id="UP000440224"/>
    </source>
</evidence>
<keyword evidence="2" id="KW-1185">Reference proteome</keyword>
<accession>A0A6N7Q0G6</accession>
<comment type="caution">
    <text evidence="1">The sequence shown here is derived from an EMBL/GenBank/DDBJ whole genome shotgun (WGS) entry which is preliminary data.</text>
</comment>
<evidence type="ECO:0008006" key="3">
    <source>
        <dbReference type="Google" id="ProtNLM"/>
    </source>
</evidence>
<gene>
    <name evidence="1" type="ORF">GF068_38345</name>
</gene>